<reference evidence="1 2" key="1">
    <citation type="submission" date="2018-11" db="EMBL/GenBank/DDBJ databases">
        <title>the genome of Mesorhizobium tamadayense DSM 28320.</title>
        <authorList>
            <person name="Gao J."/>
        </authorList>
    </citation>
    <scope>NUCLEOTIDE SEQUENCE [LARGE SCALE GENOMIC DNA]</scope>
    <source>
        <strain evidence="1 2">DSM 28320</strain>
    </source>
</reference>
<dbReference type="Proteomes" id="UP000273786">
    <property type="component" value="Unassembled WGS sequence"/>
</dbReference>
<organism evidence="1 2">
    <name type="scientific">Mesorhizobium tamadayense</name>
    <dbReference type="NCBI Taxonomy" id="425306"/>
    <lineage>
        <taxon>Bacteria</taxon>
        <taxon>Pseudomonadati</taxon>
        <taxon>Pseudomonadota</taxon>
        <taxon>Alphaproteobacteria</taxon>
        <taxon>Hyphomicrobiales</taxon>
        <taxon>Phyllobacteriaceae</taxon>
        <taxon>Mesorhizobium</taxon>
    </lineage>
</organism>
<gene>
    <name evidence="1" type="ORF">EH240_06755</name>
</gene>
<sequence length="59" mass="6516">MPIVSILLITPIPSGAFPLLRGTEALPSLCLPQFRTENRYAFFLELLQAFVACFLCSAN</sequence>
<evidence type="ECO:0000313" key="1">
    <source>
        <dbReference type="EMBL" id="RRI04853.1"/>
    </source>
</evidence>
<name>A0A3P3G3F9_9HYPH</name>
<comment type="caution">
    <text evidence="1">The sequence shown here is derived from an EMBL/GenBank/DDBJ whole genome shotgun (WGS) entry which is preliminary data.</text>
</comment>
<accession>A0A3P3G3F9</accession>
<protein>
    <submittedName>
        <fullName evidence="1">Uncharacterized protein</fullName>
    </submittedName>
</protein>
<evidence type="ECO:0000313" key="2">
    <source>
        <dbReference type="Proteomes" id="UP000273786"/>
    </source>
</evidence>
<proteinExistence type="predicted"/>
<dbReference type="EMBL" id="RQXT01000006">
    <property type="protein sequence ID" value="RRI04853.1"/>
    <property type="molecule type" value="Genomic_DNA"/>
</dbReference>
<keyword evidence="2" id="KW-1185">Reference proteome</keyword>
<dbReference type="AlphaFoldDB" id="A0A3P3G3F9"/>